<dbReference type="SMART" id="SM00408">
    <property type="entry name" value="IGc2"/>
    <property type="match status" value="2"/>
</dbReference>
<protein>
    <recommendedName>
        <fullName evidence="3">Ig-like domain-containing protein</fullName>
    </recommendedName>
</protein>
<dbReference type="PANTHER" id="PTHR46013">
    <property type="entry name" value="VASCULAR CELL ADHESION MOLECULE 1"/>
    <property type="match status" value="1"/>
</dbReference>
<dbReference type="InterPro" id="IPR007110">
    <property type="entry name" value="Ig-like_dom"/>
</dbReference>
<dbReference type="Proteomes" id="UP001591681">
    <property type="component" value="Unassembled WGS sequence"/>
</dbReference>
<dbReference type="SMART" id="SM00409">
    <property type="entry name" value="IG"/>
    <property type="match status" value="2"/>
</dbReference>
<dbReference type="SUPFAM" id="SSF48726">
    <property type="entry name" value="Immunoglobulin"/>
    <property type="match status" value="2"/>
</dbReference>
<gene>
    <name evidence="4" type="ORF">ACEWY4_017294</name>
</gene>
<dbReference type="Pfam" id="PF13895">
    <property type="entry name" value="Ig_2"/>
    <property type="match status" value="2"/>
</dbReference>
<dbReference type="InterPro" id="IPR003598">
    <property type="entry name" value="Ig_sub2"/>
</dbReference>
<evidence type="ECO:0000256" key="1">
    <source>
        <dbReference type="SAM" id="MobiDB-lite"/>
    </source>
</evidence>
<keyword evidence="2" id="KW-1133">Transmembrane helix</keyword>
<feature type="domain" description="Ig-like" evidence="3">
    <location>
        <begin position="174"/>
        <end position="239"/>
    </location>
</feature>
<dbReference type="EMBL" id="JBHFQA010000015">
    <property type="protein sequence ID" value="KAL2086235.1"/>
    <property type="molecule type" value="Genomic_DNA"/>
</dbReference>
<feature type="compositionally biased region" description="Polar residues" evidence="1">
    <location>
        <begin position="365"/>
        <end position="374"/>
    </location>
</feature>
<sequence>MQCHRRQDLTRYAAVKDGLNPSTTQPDAFYQNLSLSTTQPDAVYQNLSLSTTQPDAFYQNLSLSTTQPDAFYQNLSLSTTQPDAVYQNLSLSTTQPDAEGTDVTLTCTSRSHLLVVSYRGYKSNGTAFQYLWTGNTYTIKHIRPEDAGDYHCQANYTCGSRQAAPVYLHVLCCTVTLTCSSDANPAVENYTWFKVNQSTSVGSGQQYSISNIRSEDAGQYYCEARNKYGGENSSAVSITVKGEQGPVVTAVVAVLVCAVVCLLCVILWVRKLKKRQKSVDQAHQDSSIHPQSRGGGGGGGEDDVQYSTIQPHCFRQTAGAQGDDVQYASVHFKKAIAAQGSPVQPVGEPSPIYSSVQPKEDPSVVYSSVQPRAV</sequence>
<dbReference type="InterPro" id="IPR003599">
    <property type="entry name" value="Ig_sub"/>
</dbReference>
<keyword evidence="2" id="KW-0472">Membrane</keyword>
<feature type="region of interest" description="Disordered" evidence="1">
    <location>
        <begin position="279"/>
        <end position="302"/>
    </location>
</feature>
<name>A0ABD1JIP2_9TELE</name>
<keyword evidence="5" id="KW-1185">Reference proteome</keyword>
<dbReference type="InterPro" id="IPR013783">
    <property type="entry name" value="Ig-like_fold"/>
</dbReference>
<organism evidence="4 5">
    <name type="scientific">Coilia grayii</name>
    <name type="common">Gray's grenadier anchovy</name>
    <dbReference type="NCBI Taxonomy" id="363190"/>
    <lineage>
        <taxon>Eukaryota</taxon>
        <taxon>Metazoa</taxon>
        <taxon>Chordata</taxon>
        <taxon>Craniata</taxon>
        <taxon>Vertebrata</taxon>
        <taxon>Euteleostomi</taxon>
        <taxon>Actinopterygii</taxon>
        <taxon>Neopterygii</taxon>
        <taxon>Teleostei</taxon>
        <taxon>Clupei</taxon>
        <taxon>Clupeiformes</taxon>
        <taxon>Clupeoidei</taxon>
        <taxon>Engraulidae</taxon>
        <taxon>Coilinae</taxon>
        <taxon>Coilia</taxon>
    </lineage>
</organism>
<evidence type="ECO:0000259" key="3">
    <source>
        <dbReference type="PROSITE" id="PS50835"/>
    </source>
</evidence>
<dbReference type="PANTHER" id="PTHR46013:SF4">
    <property type="entry name" value="B-CELL RECEPTOR CD22-RELATED"/>
    <property type="match status" value="1"/>
</dbReference>
<dbReference type="AlphaFoldDB" id="A0ABD1JIP2"/>
<evidence type="ECO:0000313" key="4">
    <source>
        <dbReference type="EMBL" id="KAL2086235.1"/>
    </source>
</evidence>
<evidence type="ECO:0000313" key="5">
    <source>
        <dbReference type="Proteomes" id="UP001591681"/>
    </source>
</evidence>
<comment type="caution">
    <text evidence="4">The sequence shown here is derived from an EMBL/GenBank/DDBJ whole genome shotgun (WGS) entry which is preliminary data.</text>
</comment>
<proteinExistence type="predicted"/>
<evidence type="ECO:0000256" key="2">
    <source>
        <dbReference type="SAM" id="Phobius"/>
    </source>
</evidence>
<dbReference type="InterPro" id="IPR036179">
    <property type="entry name" value="Ig-like_dom_sf"/>
</dbReference>
<dbReference type="PROSITE" id="PS50835">
    <property type="entry name" value="IG_LIKE"/>
    <property type="match status" value="2"/>
</dbReference>
<reference evidence="4 5" key="1">
    <citation type="submission" date="2024-09" db="EMBL/GenBank/DDBJ databases">
        <title>A chromosome-level genome assembly of Gray's grenadier anchovy, Coilia grayii.</title>
        <authorList>
            <person name="Fu Z."/>
        </authorList>
    </citation>
    <scope>NUCLEOTIDE SEQUENCE [LARGE SCALE GENOMIC DNA]</scope>
    <source>
        <strain evidence="4">G4</strain>
        <tissue evidence="4">Muscle</tissue>
    </source>
</reference>
<accession>A0ABD1JIP2</accession>
<feature type="domain" description="Ig-like" evidence="3">
    <location>
        <begin position="82"/>
        <end position="167"/>
    </location>
</feature>
<feature type="region of interest" description="Disordered" evidence="1">
    <location>
        <begin position="340"/>
        <end position="374"/>
    </location>
</feature>
<dbReference type="Gene3D" id="2.60.40.10">
    <property type="entry name" value="Immunoglobulins"/>
    <property type="match status" value="2"/>
</dbReference>
<keyword evidence="2" id="KW-0812">Transmembrane</keyword>
<feature type="transmembrane region" description="Helical" evidence="2">
    <location>
        <begin position="247"/>
        <end position="269"/>
    </location>
</feature>